<dbReference type="Proteomes" id="UP000244090">
    <property type="component" value="Unassembled WGS sequence"/>
</dbReference>
<reference evidence="2 3" key="1">
    <citation type="submission" date="2018-04" db="EMBL/GenBank/DDBJ databases">
        <title>Genomic Encyclopedia of Archaeal and Bacterial Type Strains, Phase II (KMG-II): from individual species to whole genera.</title>
        <authorList>
            <person name="Goeker M."/>
        </authorList>
    </citation>
    <scope>NUCLEOTIDE SEQUENCE [LARGE SCALE GENOMIC DNA]</scope>
    <source>
        <strain evidence="2 3">DSM 25731</strain>
    </source>
</reference>
<accession>A0A2T6BYF5</accession>
<comment type="caution">
    <text evidence="2">The sequence shown here is derived from an EMBL/GenBank/DDBJ whole genome shotgun (WGS) entry which is preliminary data.</text>
</comment>
<name>A0A2T6BYF5_9FLAO</name>
<proteinExistence type="predicted"/>
<feature type="transmembrane region" description="Helical" evidence="1">
    <location>
        <begin position="101"/>
        <end position="121"/>
    </location>
</feature>
<sequence>MGILSDTLKIIKEKVESKQVKLSSQLLNEVEEYVVNKSTDKSIGFEIVKKILDEIFEYKDKEIQLAKLANKTDHDAVQSFEKLKAILKSEKKPFQKDKSKYFIQYSFFLILAILSIILLVYLLTLPILNKNLLPENTSGQIMYRISLIVPFSTIIALLIYQYMNALKHYHKACESIHIMGSYPAIIKAICSNEKQKQKASERLFDILFDWQPRPRGWKLNKASKHKKRKKKNK</sequence>
<dbReference type="EMBL" id="QBKT01000005">
    <property type="protein sequence ID" value="PTX61103.1"/>
    <property type="molecule type" value="Genomic_DNA"/>
</dbReference>
<keyword evidence="3" id="KW-1185">Reference proteome</keyword>
<organism evidence="2 3">
    <name type="scientific">Kordia periserrulae</name>
    <dbReference type="NCBI Taxonomy" id="701523"/>
    <lineage>
        <taxon>Bacteria</taxon>
        <taxon>Pseudomonadati</taxon>
        <taxon>Bacteroidota</taxon>
        <taxon>Flavobacteriia</taxon>
        <taxon>Flavobacteriales</taxon>
        <taxon>Flavobacteriaceae</taxon>
        <taxon>Kordia</taxon>
    </lineage>
</organism>
<evidence type="ECO:0000313" key="2">
    <source>
        <dbReference type="EMBL" id="PTX61103.1"/>
    </source>
</evidence>
<keyword evidence="1" id="KW-1133">Transmembrane helix</keyword>
<protein>
    <submittedName>
        <fullName evidence="2">Uncharacterized protein</fullName>
    </submittedName>
</protein>
<evidence type="ECO:0000313" key="3">
    <source>
        <dbReference type="Proteomes" id="UP000244090"/>
    </source>
</evidence>
<keyword evidence="1" id="KW-0472">Membrane</keyword>
<feature type="transmembrane region" description="Helical" evidence="1">
    <location>
        <begin position="141"/>
        <end position="160"/>
    </location>
</feature>
<keyword evidence="1" id="KW-0812">Transmembrane</keyword>
<dbReference type="RefSeq" id="WP_108115213.1">
    <property type="nucleotide sequence ID" value="NZ_QBKT01000005.1"/>
</dbReference>
<gene>
    <name evidence="2" type="ORF">C8N46_105259</name>
</gene>
<dbReference type="OrthoDB" id="9838638at2"/>
<dbReference type="AlphaFoldDB" id="A0A2T6BYF5"/>
<evidence type="ECO:0000256" key="1">
    <source>
        <dbReference type="SAM" id="Phobius"/>
    </source>
</evidence>